<protein>
    <submittedName>
        <fullName evidence="9">MMPL family transporter</fullName>
    </submittedName>
</protein>
<gene>
    <name evidence="9" type="ORF">L0M99_06665</name>
</gene>
<evidence type="ECO:0000256" key="5">
    <source>
        <dbReference type="ARBA" id="ARBA00022989"/>
    </source>
</evidence>
<comment type="subcellular location">
    <subcellularLocation>
        <location evidence="1">Cell membrane</location>
        <topology evidence="1">Multi-pass membrane protein</topology>
    </subcellularLocation>
</comment>
<evidence type="ECO:0000256" key="3">
    <source>
        <dbReference type="ARBA" id="ARBA00022475"/>
    </source>
</evidence>
<dbReference type="RefSeq" id="WP_238128154.1">
    <property type="nucleotide sequence ID" value="NZ_JAKNHJ010000012.1"/>
</dbReference>
<evidence type="ECO:0000313" key="9">
    <source>
        <dbReference type="EMBL" id="MCG4618173.1"/>
    </source>
</evidence>
<evidence type="ECO:0000256" key="2">
    <source>
        <dbReference type="ARBA" id="ARBA00010157"/>
    </source>
</evidence>
<feature type="transmembrane region" description="Helical" evidence="7">
    <location>
        <begin position="804"/>
        <end position="830"/>
    </location>
</feature>
<comment type="caution">
    <text evidence="9">The sequence shown here is derived from an EMBL/GenBank/DDBJ whole genome shotgun (WGS) entry which is preliminary data.</text>
</comment>
<feature type="transmembrane region" description="Helical" evidence="7">
    <location>
        <begin position="413"/>
        <end position="434"/>
    </location>
</feature>
<reference evidence="9" key="1">
    <citation type="submission" date="2022-01" db="EMBL/GenBank/DDBJ databases">
        <title>Collection of gut derived symbiotic bacterial strains cultured from healthy donors.</title>
        <authorList>
            <person name="Lin H."/>
            <person name="Kohout C."/>
            <person name="Waligurski E."/>
            <person name="Pamer E.G."/>
        </authorList>
    </citation>
    <scope>NUCLEOTIDE SEQUENCE</scope>
    <source>
        <strain evidence="9">DFI.7.46</strain>
    </source>
</reference>
<dbReference type="SUPFAM" id="SSF82866">
    <property type="entry name" value="Multidrug efflux transporter AcrB transmembrane domain"/>
    <property type="match status" value="2"/>
</dbReference>
<evidence type="ECO:0000256" key="7">
    <source>
        <dbReference type="SAM" id="Phobius"/>
    </source>
</evidence>
<sequence length="853" mass="94454">MNRMKRFWWGKHPGFIVTIWLVTVTLAVVAVFSGFGGKPLFERLITPQPASPASESAVGKRLYEQAHGDTYPVTAVVEIPDLEKHADQIAKMLRPLHADLLKVPKVTQIADPFIAFDPQLPAGKKAQEKIDQALMQALAQGRTQAEEIARAKGASGQQLEKARARAEREVKKAFTSQLPPAWETIQSSELQQMIAKDGKTFLINVQLTANGYDQVDPDTRDQVARILEELPDYFSGSNVTASVNVVDNIGLQNAANGQVKADMLRGEGISIPISLLIMTIVFGGMLAALLPLIGAGAAIGITLMLILALTYLITVESFVVNIVSFLGLGLSIDYGLLIVSRYRHELHKRGLYGQEDTFIFYPRFLQLLVGSRRAGDRKTSIATRKDYRTQLLNARKPYLEALDKTMDTAGATVFFSALIVSLAILGLCIFPLPLLRLMGIGGVAVTMLAMISNMTFLPALMMLFGPSLASPSKFSHWMNWVRRHLLRRSRERSEDDPSPVFRSVSTFVTRRPWPVLIVVTLVLVVMSLPLYQMKMRSSAVESMPRSIPQIGALWDMWERFPDSANPQIRLVAKTTPQQLQTWAEEKVQPLSHVKRIRPAEDLKIDGKQYASLDVYTKEKDAFAAQVKEEMQEVRQLPAPFKIWVTGEAALQTDFQDALYEYAPYVFLAVALTTYLMLFLMTGALLLPLQALVLNMVSLMSSLGVAVWVFQYGHGQKLLGFTSLGAVESYVVAIVFCFGFGLSMDYEMFLVSRVKEIWDETADNKRAVREGLTHSASTITSAALILLVVFLGFTTGGIQAIKQIGFTLAVAVALDATLVRMGLVPAIMAICGKANWWAPKWLRSVHSRLPLPGH</sequence>
<feature type="transmembrane region" description="Helical" evidence="7">
    <location>
        <begin position="512"/>
        <end position="531"/>
    </location>
</feature>
<dbReference type="PANTHER" id="PTHR33406">
    <property type="entry name" value="MEMBRANE PROTEIN MJ1562-RELATED"/>
    <property type="match status" value="1"/>
</dbReference>
<keyword evidence="6 7" id="KW-0472">Membrane</keyword>
<dbReference type="InterPro" id="IPR000731">
    <property type="entry name" value="SSD"/>
</dbReference>
<evidence type="ECO:0000259" key="8">
    <source>
        <dbReference type="PROSITE" id="PS50156"/>
    </source>
</evidence>
<feature type="transmembrane region" description="Helical" evidence="7">
    <location>
        <begin position="771"/>
        <end position="792"/>
    </location>
</feature>
<organism evidence="9 10">
    <name type="scientific">Varibaculum cambriense</name>
    <dbReference type="NCBI Taxonomy" id="184870"/>
    <lineage>
        <taxon>Bacteria</taxon>
        <taxon>Bacillati</taxon>
        <taxon>Actinomycetota</taxon>
        <taxon>Actinomycetes</taxon>
        <taxon>Actinomycetales</taxon>
        <taxon>Actinomycetaceae</taxon>
        <taxon>Varibaculum</taxon>
    </lineage>
</organism>
<feature type="transmembrane region" description="Helical" evidence="7">
    <location>
        <begin position="729"/>
        <end position="750"/>
    </location>
</feature>
<dbReference type="EMBL" id="JAKNHJ010000012">
    <property type="protein sequence ID" value="MCG4618173.1"/>
    <property type="molecule type" value="Genomic_DNA"/>
</dbReference>
<keyword evidence="3" id="KW-1003">Cell membrane</keyword>
<evidence type="ECO:0000313" key="10">
    <source>
        <dbReference type="Proteomes" id="UP001200537"/>
    </source>
</evidence>
<accession>A0AAJ1F8C5</accession>
<name>A0AAJ1F8C5_9ACTO</name>
<feature type="domain" description="SSD" evidence="8">
    <location>
        <begin position="284"/>
        <end position="463"/>
    </location>
</feature>
<feature type="transmembrane region" description="Helical" evidence="7">
    <location>
        <begin position="661"/>
        <end position="679"/>
    </location>
</feature>
<evidence type="ECO:0000256" key="6">
    <source>
        <dbReference type="ARBA" id="ARBA00023136"/>
    </source>
</evidence>
<feature type="transmembrane region" description="Helical" evidence="7">
    <location>
        <begin position="691"/>
        <end position="709"/>
    </location>
</feature>
<dbReference type="AlphaFoldDB" id="A0AAJ1F8C5"/>
<keyword evidence="4 7" id="KW-0812">Transmembrane</keyword>
<feature type="transmembrane region" description="Helical" evidence="7">
    <location>
        <begin position="12"/>
        <end position="35"/>
    </location>
</feature>
<evidence type="ECO:0000256" key="1">
    <source>
        <dbReference type="ARBA" id="ARBA00004651"/>
    </source>
</evidence>
<comment type="similarity">
    <text evidence="2">Belongs to the resistance-nodulation-cell division (RND) (TC 2.A.6) family. MmpL subfamily.</text>
</comment>
<dbReference type="InterPro" id="IPR004869">
    <property type="entry name" value="MMPL_dom"/>
</dbReference>
<dbReference type="PANTHER" id="PTHR33406:SF11">
    <property type="entry name" value="MEMBRANE PROTEIN SCO6666-RELATED"/>
    <property type="match status" value="1"/>
</dbReference>
<feature type="transmembrane region" description="Helical" evidence="7">
    <location>
        <begin position="440"/>
        <end position="464"/>
    </location>
</feature>
<dbReference type="InterPro" id="IPR050545">
    <property type="entry name" value="Mycobact_MmpL"/>
</dbReference>
<dbReference type="Gene3D" id="1.20.1640.10">
    <property type="entry name" value="Multidrug efflux transporter AcrB transmembrane domain"/>
    <property type="match status" value="2"/>
</dbReference>
<dbReference type="Pfam" id="PF03176">
    <property type="entry name" value="MMPL"/>
    <property type="match status" value="3"/>
</dbReference>
<proteinExistence type="inferred from homology"/>
<keyword evidence="5 7" id="KW-1133">Transmembrane helix</keyword>
<dbReference type="PROSITE" id="PS50156">
    <property type="entry name" value="SSD"/>
    <property type="match status" value="1"/>
</dbReference>
<feature type="transmembrane region" description="Helical" evidence="7">
    <location>
        <begin position="273"/>
        <end position="306"/>
    </location>
</feature>
<feature type="transmembrane region" description="Helical" evidence="7">
    <location>
        <begin position="318"/>
        <end position="339"/>
    </location>
</feature>
<dbReference type="GO" id="GO:0005886">
    <property type="term" value="C:plasma membrane"/>
    <property type="evidence" value="ECO:0007669"/>
    <property type="project" value="UniProtKB-SubCell"/>
</dbReference>
<dbReference type="Proteomes" id="UP001200537">
    <property type="component" value="Unassembled WGS sequence"/>
</dbReference>
<evidence type="ECO:0000256" key="4">
    <source>
        <dbReference type="ARBA" id="ARBA00022692"/>
    </source>
</evidence>